<gene>
    <name evidence="1" type="ORF">S03H2_72773</name>
</gene>
<sequence>IPISSVAIPILTSILPFHFLFVEEDCSRYSFSLW</sequence>
<evidence type="ECO:0000313" key="1">
    <source>
        <dbReference type="EMBL" id="GAH93238.1"/>
    </source>
</evidence>
<organism evidence="1">
    <name type="scientific">marine sediment metagenome</name>
    <dbReference type="NCBI Taxonomy" id="412755"/>
    <lineage>
        <taxon>unclassified sequences</taxon>
        <taxon>metagenomes</taxon>
        <taxon>ecological metagenomes</taxon>
    </lineage>
</organism>
<reference evidence="1" key="1">
    <citation type="journal article" date="2014" name="Front. Microbiol.">
        <title>High frequency of phylogenetically diverse reductive dehalogenase-homologous genes in deep subseafloor sedimentary metagenomes.</title>
        <authorList>
            <person name="Kawai M."/>
            <person name="Futagami T."/>
            <person name="Toyoda A."/>
            <person name="Takaki Y."/>
            <person name="Nishi S."/>
            <person name="Hori S."/>
            <person name="Arai W."/>
            <person name="Tsubouchi T."/>
            <person name="Morono Y."/>
            <person name="Uchiyama I."/>
            <person name="Ito T."/>
            <person name="Fujiyama A."/>
            <person name="Inagaki F."/>
            <person name="Takami H."/>
        </authorList>
    </citation>
    <scope>NUCLEOTIDE SEQUENCE</scope>
    <source>
        <strain evidence="1">Expedition CK06-06</strain>
    </source>
</reference>
<name>X1LGH2_9ZZZZ</name>
<feature type="non-terminal residue" evidence="1">
    <location>
        <position position="1"/>
    </location>
</feature>
<accession>X1LGH2</accession>
<comment type="caution">
    <text evidence="1">The sequence shown here is derived from an EMBL/GenBank/DDBJ whole genome shotgun (WGS) entry which is preliminary data.</text>
</comment>
<dbReference type="EMBL" id="BARU01049429">
    <property type="protein sequence ID" value="GAH93238.1"/>
    <property type="molecule type" value="Genomic_DNA"/>
</dbReference>
<proteinExistence type="predicted"/>
<protein>
    <submittedName>
        <fullName evidence="1">Uncharacterized protein</fullName>
    </submittedName>
</protein>
<dbReference type="AlphaFoldDB" id="X1LGH2"/>